<dbReference type="Proteomes" id="UP000054324">
    <property type="component" value="Unassembled WGS sequence"/>
</dbReference>
<evidence type="ECO:0000313" key="1">
    <source>
        <dbReference type="EMBL" id="KER29643.1"/>
    </source>
</evidence>
<dbReference type="RefSeq" id="XP_009166571.1">
    <property type="nucleotide sequence ID" value="XM_009168307.1"/>
</dbReference>
<dbReference type="GeneID" id="20317941"/>
<dbReference type="EMBL" id="KL596674">
    <property type="protein sequence ID" value="KER29643.1"/>
    <property type="molecule type" value="Genomic_DNA"/>
</dbReference>
<accession>A0A074ZQG1</accession>
<gene>
    <name evidence="1" type="ORF">T265_03754</name>
</gene>
<dbReference type="CTD" id="20317941"/>
<name>A0A074ZQG1_OPIVI</name>
<dbReference type="KEGG" id="ovi:T265_03754"/>
<evidence type="ECO:0000313" key="2">
    <source>
        <dbReference type="Proteomes" id="UP000054324"/>
    </source>
</evidence>
<reference evidence="1 2" key="1">
    <citation type="submission" date="2013-11" db="EMBL/GenBank/DDBJ databases">
        <title>Opisthorchis viverrini - life in the bile duct.</title>
        <authorList>
            <person name="Young N.D."/>
            <person name="Nagarajan N."/>
            <person name="Lin S.J."/>
            <person name="Korhonen P.K."/>
            <person name="Jex A.R."/>
            <person name="Hall R.S."/>
            <person name="Safavi-Hemami H."/>
            <person name="Kaewkong W."/>
            <person name="Bertrand D."/>
            <person name="Gao S."/>
            <person name="Seet Q."/>
            <person name="Wongkham S."/>
            <person name="Teh B.T."/>
            <person name="Wongkham C."/>
            <person name="Intapan P.M."/>
            <person name="Maleewong W."/>
            <person name="Yang X."/>
            <person name="Hu M."/>
            <person name="Wang Z."/>
            <person name="Hofmann A."/>
            <person name="Sternberg P.W."/>
            <person name="Tan P."/>
            <person name="Wang J."/>
            <person name="Gasser R.B."/>
        </authorList>
    </citation>
    <scope>NUCLEOTIDE SEQUENCE [LARGE SCALE GENOMIC DNA]</scope>
</reference>
<sequence length="67" mass="7685">MLNVAPLANQQKINFAVVSTKIYEEQTNLWTFTKKITHNGAPQVRLSVAWLVDNPPEKFLPVLMRSF</sequence>
<proteinExistence type="predicted"/>
<organism evidence="1 2">
    <name type="scientific">Opisthorchis viverrini</name>
    <name type="common">Southeast Asian liver fluke</name>
    <dbReference type="NCBI Taxonomy" id="6198"/>
    <lineage>
        <taxon>Eukaryota</taxon>
        <taxon>Metazoa</taxon>
        <taxon>Spiralia</taxon>
        <taxon>Lophotrochozoa</taxon>
        <taxon>Platyhelminthes</taxon>
        <taxon>Trematoda</taxon>
        <taxon>Digenea</taxon>
        <taxon>Opisthorchiida</taxon>
        <taxon>Opisthorchiata</taxon>
        <taxon>Opisthorchiidae</taxon>
        <taxon>Opisthorchis</taxon>
    </lineage>
</organism>
<protein>
    <submittedName>
        <fullName evidence="1">Uncharacterized protein</fullName>
    </submittedName>
</protein>
<keyword evidence="2" id="KW-1185">Reference proteome</keyword>
<dbReference type="AlphaFoldDB" id="A0A074ZQG1"/>